<keyword evidence="3 6" id="KW-0812">Transmembrane</keyword>
<evidence type="ECO:0000259" key="8">
    <source>
        <dbReference type="Pfam" id="PF06271"/>
    </source>
</evidence>
<reference evidence="10" key="1">
    <citation type="journal article" date="2019" name="Int. J. Syst. Evol. Microbiol.">
        <title>The Global Catalogue of Microorganisms (GCM) 10K type strain sequencing project: providing services to taxonomists for standard genome sequencing and annotation.</title>
        <authorList>
            <consortium name="The Broad Institute Genomics Platform"/>
            <consortium name="The Broad Institute Genome Sequencing Center for Infectious Disease"/>
            <person name="Wu L."/>
            <person name="Ma J."/>
        </authorList>
    </citation>
    <scope>NUCLEOTIDE SEQUENCE [LARGE SCALE GENOMIC DNA]</scope>
    <source>
        <strain evidence="10">KCTC 42875</strain>
    </source>
</reference>
<feature type="domain" description="RDD" evidence="8">
    <location>
        <begin position="4"/>
        <end position="177"/>
    </location>
</feature>
<comment type="subcellular location">
    <subcellularLocation>
        <location evidence="1">Cell membrane</location>
        <topology evidence="1">Multi-pass membrane protein</topology>
    </subcellularLocation>
</comment>
<feature type="chain" id="PRO_5045652315" evidence="7">
    <location>
        <begin position="29"/>
        <end position="228"/>
    </location>
</feature>
<gene>
    <name evidence="9" type="ORF">ACFOLC_07005</name>
</gene>
<keyword evidence="10" id="KW-1185">Reference proteome</keyword>
<keyword evidence="7" id="KW-0732">Signal</keyword>
<evidence type="ECO:0000256" key="4">
    <source>
        <dbReference type="ARBA" id="ARBA00022989"/>
    </source>
</evidence>
<dbReference type="Proteomes" id="UP001595740">
    <property type="component" value="Unassembled WGS sequence"/>
</dbReference>
<feature type="signal peptide" evidence="7">
    <location>
        <begin position="1"/>
        <end position="28"/>
    </location>
</feature>
<dbReference type="RefSeq" id="WP_386758498.1">
    <property type="nucleotide sequence ID" value="NZ_JBHRXK010000002.1"/>
</dbReference>
<keyword evidence="4 6" id="KW-1133">Transmembrane helix</keyword>
<evidence type="ECO:0000313" key="10">
    <source>
        <dbReference type="Proteomes" id="UP001595740"/>
    </source>
</evidence>
<evidence type="ECO:0000256" key="5">
    <source>
        <dbReference type="ARBA" id="ARBA00023136"/>
    </source>
</evidence>
<feature type="transmembrane region" description="Helical" evidence="6">
    <location>
        <begin position="87"/>
        <end position="106"/>
    </location>
</feature>
<evidence type="ECO:0000256" key="1">
    <source>
        <dbReference type="ARBA" id="ARBA00004651"/>
    </source>
</evidence>
<sequence length="228" mass="23559">MIAAGFWQRYAAWSLDAALLAVPTAALAAPSVAAHAHVLGDLGQALLQRIYTTLAEHLLQAESLPAAVAAVLHDPALAPALTATHAALLQLLLAPTAAFVLLGALYHAVAEASPWQGGAGKRALGLAVSDRRGARLDVGRAGLRHLAGGLSWLTLNLGHLLAAVAPAHRALHDRFSGTQVMALSGSRRLPAWARLWLGIQVIAAVAASAWLGLLTAAMAQRALEAALR</sequence>
<dbReference type="EMBL" id="JBHRXK010000002">
    <property type="protein sequence ID" value="MFC3550766.1"/>
    <property type="molecule type" value="Genomic_DNA"/>
</dbReference>
<protein>
    <submittedName>
        <fullName evidence="9">RDD family protein</fullName>
    </submittedName>
</protein>
<dbReference type="PANTHER" id="PTHR36115">
    <property type="entry name" value="PROLINE-RICH ANTIGEN HOMOLOG-RELATED"/>
    <property type="match status" value="1"/>
</dbReference>
<organism evidence="9 10">
    <name type="scientific">Lysobacter cavernae</name>
    <dbReference type="NCBI Taxonomy" id="1685901"/>
    <lineage>
        <taxon>Bacteria</taxon>
        <taxon>Pseudomonadati</taxon>
        <taxon>Pseudomonadota</taxon>
        <taxon>Gammaproteobacteria</taxon>
        <taxon>Lysobacterales</taxon>
        <taxon>Lysobacteraceae</taxon>
        <taxon>Lysobacter</taxon>
    </lineage>
</organism>
<dbReference type="InterPro" id="IPR010432">
    <property type="entry name" value="RDD"/>
</dbReference>
<accession>A0ABV7RSD8</accession>
<feature type="transmembrane region" description="Helical" evidence="6">
    <location>
        <begin position="195"/>
        <end position="219"/>
    </location>
</feature>
<name>A0ABV7RSD8_9GAMM</name>
<comment type="caution">
    <text evidence="9">The sequence shown here is derived from an EMBL/GenBank/DDBJ whole genome shotgun (WGS) entry which is preliminary data.</text>
</comment>
<proteinExistence type="predicted"/>
<evidence type="ECO:0000256" key="2">
    <source>
        <dbReference type="ARBA" id="ARBA00022475"/>
    </source>
</evidence>
<evidence type="ECO:0000313" key="9">
    <source>
        <dbReference type="EMBL" id="MFC3550766.1"/>
    </source>
</evidence>
<dbReference type="InterPro" id="IPR051791">
    <property type="entry name" value="Pra-immunoreactive"/>
</dbReference>
<evidence type="ECO:0000256" key="3">
    <source>
        <dbReference type="ARBA" id="ARBA00022692"/>
    </source>
</evidence>
<dbReference type="Pfam" id="PF06271">
    <property type="entry name" value="RDD"/>
    <property type="match status" value="1"/>
</dbReference>
<evidence type="ECO:0000256" key="6">
    <source>
        <dbReference type="SAM" id="Phobius"/>
    </source>
</evidence>
<keyword evidence="5 6" id="KW-0472">Membrane</keyword>
<evidence type="ECO:0000256" key="7">
    <source>
        <dbReference type="SAM" id="SignalP"/>
    </source>
</evidence>
<keyword evidence="2" id="KW-1003">Cell membrane</keyword>